<accession>A0A913ZSN9</accession>
<evidence type="ECO:0000256" key="2">
    <source>
        <dbReference type="ARBA" id="ARBA00010297"/>
    </source>
</evidence>
<dbReference type="InterPro" id="IPR013548">
    <property type="entry name" value="Plexin_cytoplasmic_RasGAP_dom"/>
</dbReference>
<evidence type="ECO:0000313" key="16">
    <source>
        <dbReference type="Proteomes" id="UP000887568"/>
    </source>
</evidence>
<dbReference type="Gene3D" id="1.10.506.10">
    <property type="entry name" value="GTPase Activation - p120gap, domain 1"/>
    <property type="match status" value="1"/>
</dbReference>
<keyword evidence="4 12" id="KW-0812">Transmembrane</keyword>
<dbReference type="InterPro" id="IPR016201">
    <property type="entry name" value="PSI"/>
</dbReference>
<dbReference type="SMART" id="SM00423">
    <property type="entry name" value="PSI"/>
    <property type="match status" value="3"/>
</dbReference>
<dbReference type="CDD" id="cd12790">
    <property type="entry name" value="RasGAP_plexin_A"/>
    <property type="match status" value="1"/>
</dbReference>
<dbReference type="Gene3D" id="2.60.40.10">
    <property type="entry name" value="Immunoglobulins"/>
    <property type="match status" value="4"/>
</dbReference>
<dbReference type="RefSeq" id="XP_038054424.1">
    <property type="nucleotide sequence ID" value="XM_038198496.1"/>
</dbReference>
<dbReference type="InterPro" id="IPR002165">
    <property type="entry name" value="Plexin_repeat"/>
</dbReference>
<protein>
    <recommendedName>
        <fullName evidence="14">Sema domain-containing protein</fullName>
    </recommendedName>
</protein>
<keyword evidence="8 12" id="KW-0472">Membrane</keyword>
<dbReference type="Pfam" id="PF01403">
    <property type="entry name" value="Sema"/>
    <property type="match status" value="1"/>
</dbReference>
<comment type="similarity">
    <text evidence="2">Belongs to the plexin family.</text>
</comment>
<dbReference type="OMA" id="GANEYEY"/>
<keyword evidence="7 12" id="KW-1133">Transmembrane helix</keyword>
<dbReference type="PANTHER" id="PTHR22625">
    <property type="entry name" value="PLEXIN"/>
    <property type="match status" value="1"/>
</dbReference>
<evidence type="ECO:0000256" key="5">
    <source>
        <dbReference type="ARBA" id="ARBA00022729"/>
    </source>
</evidence>
<dbReference type="InterPro" id="IPR014756">
    <property type="entry name" value="Ig_E-set"/>
</dbReference>
<dbReference type="Proteomes" id="UP000887568">
    <property type="component" value="Unplaced"/>
</dbReference>
<dbReference type="FunFam" id="2.60.40.10:FF:000071">
    <property type="entry name" value="Plexin A2"/>
    <property type="match status" value="1"/>
</dbReference>
<dbReference type="Pfam" id="PF17960">
    <property type="entry name" value="TIG_plexin"/>
    <property type="match status" value="1"/>
</dbReference>
<feature type="domain" description="Sema" evidence="14">
    <location>
        <begin position="29"/>
        <end position="508"/>
    </location>
</feature>
<dbReference type="InterPro" id="IPR046800">
    <property type="entry name" value="Plexin_RBD"/>
</dbReference>
<dbReference type="InterPro" id="IPR015943">
    <property type="entry name" value="WD40/YVTN_repeat-like_dom_sf"/>
</dbReference>
<dbReference type="GO" id="GO:0005886">
    <property type="term" value="C:plasma membrane"/>
    <property type="evidence" value="ECO:0007669"/>
    <property type="project" value="UniProtKB-SubCell"/>
</dbReference>
<evidence type="ECO:0000256" key="7">
    <source>
        <dbReference type="ARBA" id="ARBA00022989"/>
    </source>
</evidence>
<dbReference type="Gene3D" id="2.130.10.10">
    <property type="entry name" value="YVTN repeat-like/Quinoprotein amine dehydrogenase"/>
    <property type="match status" value="1"/>
</dbReference>
<dbReference type="Pfam" id="PF01437">
    <property type="entry name" value="PSI"/>
    <property type="match status" value="1"/>
</dbReference>
<evidence type="ECO:0000256" key="3">
    <source>
        <dbReference type="ARBA" id="ARBA00022475"/>
    </source>
</evidence>
<evidence type="ECO:0000256" key="11">
    <source>
        <dbReference type="PROSITE-ProRule" id="PRU00352"/>
    </source>
</evidence>
<dbReference type="Pfam" id="PF08337">
    <property type="entry name" value="Plexin_cytopl"/>
    <property type="match status" value="1"/>
</dbReference>
<keyword evidence="5 13" id="KW-0732">Signal</keyword>
<dbReference type="InterPro" id="IPR002909">
    <property type="entry name" value="IPT_dom"/>
</dbReference>
<dbReference type="SUPFAM" id="SSF48350">
    <property type="entry name" value="GTPase activation domain, GAP"/>
    <property type="match status" value="1"/>
</dbReference>
<evidence type="ECO:0000256" key="1">
    <source>
        <dbReference type="ARBA" id="ARBA00004251"/>
    </source>
</evidence>
<comment type="caution">
    <text evidence="11">Lacks conserved residue(s) required for the propagation of feature annotation.</text>
</comment>
<evidence type="ECO:0000256" key="6">
    <source>
        <dbReference type="ARBA" id="ARBA00022737"/>
    </source>
</evidence>
<sequence length="1899" mass="211186">MENNRSASKMAGCIQRLAQTVARCLLLWQLALTVVTLADRYPVFEEVYQPENNLIKLKNMLLDQNTSALYVGSVNHLYKLSPDLGIQATIETGPRQDNPGCIAPPVDCDYERTTTDNINKLLVIDQDRLFVCGSIYQGSCVIRRLSDLGLLGNDSYQEIAANTPDGTSVAFVAPGPLGTDVLYVGTSYGQWIDKAVPTVSSRVLPVENTGSDLFEILEDANNFLEAEIQIPSDFITNNGFNIDYLYGFSNTKFSYFVAVQPKDPEHIQPTFYTKIARICQQDIAYYSYIELPLSCKQGDTDYNVAQSAYVATIGSALASGSGFEVGEKVLFVTFSESRVDEIAPTESSAICMYSIKRINEQFNDRRKECASGVGTTDIPWLRSTQCPVSQNLVDRINAEGTEYCHDQDFIRPLGGNTPIAAQAIYTDNSILSAIAVTAHLDKTVIFLGDQLGHLKKLWVLSHSEAVLYEEEAILSGDQRPVVRNGIIFSPDKNFFYFMTERKIHKIPVEDCSAHTTCEDCLGVGNGVGDPYCGWCSLQKNCTRRSQTECAGSEDPSNLRWLGKLDQCIAILSVEPPNTPSTRAQELTLKTRGLPQLDPTTDFVYKCKFGNLPMQPTTVDFTTNTSSVRCLTPPSDQLPSTVQGFLRVELSIHATETSLDIVSTDFDFYDCSTFTSCMECVGNEYKCDWCIFQNKCIGNSSSCDPNGIVTKREGEPNGEMACPRIVNDGQEILIPVGVSKRFSVPVANLPLPKDDAGYKCVLEYEDSTQVAPANRVSETSLECQPKQYDYTTDENDLPVVLTVTWGSDYKIDNPDDLSVNLYKCDVKRPNCGDCLAGPDKYQCGWCHTIGSLTSGDVCSLESECGNTWLSGDALCPHATITDFSPKSGYIRGGTNLTITGTNLGQKVEDIRSVTVAGTNCAINEGYVVATQVVCSTQASSQRVGEIVIIIGSGNQTDSEEPVKATSEEPFSYVVPELSSMSPAFGPASGGTVVTLTGKHLDAGTDVITVIGGPACQLISRSLNELVCKTPSGSIGTFPVQMLFDGEPSDASLDFQYKQDPAISSLNRYKSIKSGGLEIKVVGTNLNVIQNPKIQFTINNETNITLACNIQTPTSMTCPSPDVSPYAVQAVPKAKYGFVLDGVQNFTTLKDVTVVQPFEFVPNPQYFKFEDGIKKLLLDQQTIILEIQGENLTLITYMEGDVNVTIGDAVCKDVTLITNRLTCYPPPTQPQSKTGTEFPEVVVYHGNLNFTIGQLEYVGEDFLVFILIGVGIFFIIVIIVFILCISYRKAFANDTIVRQMEAQRDQLELQVAQECKETFAELQTDMTILTGDLEAIPYREYHKYCIRTLFPDQPNHCVLKELALAGASKNQVEQGLVMFEQLVSNKQFLLTFIRSLEAQKGFTQKDKSNVASLIMVALQGKMDYSTSILKVLLKDLIEKHVEKDRARLLMRRNESVAEKMVSNWLSFLLYNFIREKAGEPLFKLFYGIKQQMEKGPVDAITGEARYGLSEVKVIRQQINYTVMTINAIGLSKDAGPVQVKVLDFDTISQVKEKILDALYKTTPYSHRPPREELDLEWKEEGRILQDDDCKTEGEWRRLNMLCNYPGIVDGATLALVPKQGFTMSIYSNSKHFAMPAANSPARSVTTPMLSPDVDINGTKLWHLVKPSDSDYHKSGDKVHKMMAEIYLPRLLTTKGVLQTFVDELFEMIFSVNHRGNTLPICIKYLFDLLDDQARHHNIQNQDVVHSWKSNSLPLRFWVNLIKNPDIIFDIYKSETVDACLSIIGQTLMDACSVSDHHLTKDSSSSRLLYAKDIPKYKQWVGRYFEDIKAMPAISDQDMSAMLSEHSHAHQYDFHTHTALNELYFYYAITYKKQIIEDLEENDYPNLAEKFSTLCDQLNNTV</sequence>
<dbReference type="SMART" id="SM00429">
    <property type="entry name" value="IPT"/>
    <property type="match status" value="3"/>
</dbReference>
<dbReference type="PANTHER" id="PTHR22625:SF70">
    <property type="entry name" value="PLEXIN A, ISOFORM A"/>
    <property type="match status" value="1"/>
</dbReference>
<evidence type="ECO:0000256" key="10">
    <source>
        <dbReference type="ARBA" id="ARBA00023180"/>
    </source>
</evidence>
<dbReference type="Gene3D" id="3.30.1680.10">
    <property type="entry name" value="ligand-binding face of the semaphorins, domain 2"/>
    <property type="match status" value="1"/>
</dbReference>
<keyword evidence="6" id="KW-0677">Repeat</keyword>
<proteinExistence type="inferred from homology"/>
<dbReference type="PROSITE" id="PS51004">
    <property type="entry name" value="SEMA"/>
    <property type="match status" value="1"/>
</dbReference>
<dbReference type="SMART" id="SM00630">
    <property type="entry name" value="Sema"/>
    <property type="match status" value="1"/>
</dbReference>
<comment type="subcellular location">
    <subcellularLocation>
        <location evidence="1">Cell membrane</location>
        <topology evidence="1">Single-pass type I membrane protein</topology>
    </subcellularLocation>
</comment>
<dbReference type="InterPro" id="IPR008936">
    <property type="entry name" value="Rho_GTPase_activation_prot"/>
</dbReference>
<dbReference type="Pfam" id="PF24479">
    <property type="entry name" value="PSI_PlexinA-B"/>
    <property type="match status" value="1"/>
</dbReference>
<dbReference type="InterPro" id="IPR041362">
    <property type="entry name" value="TIG2_plexin"/>
</dbReference>
<dbReference type="Pfam" id="PF18020">
    <property type="entry name" value="TIG_2"/>
    <property type="match status" value="1"/>
</dbReference>
<dbReference type="SUPFAM" id="SSF101912">
    <property type="entry name" value="Sema domain"/>
    <property type="match status" value="1"/>
</dbReference>
<dbReference type="GO" id="GO:0002116">
    <property type="term" value="C:semaphorin receptor complex"/>
    <property type="evidence" value="ECO:0007669"/>
    <property type="project" value="TreeGrafter"/>
</dbReference>
<feature type="chain" id="PRO_5037930886" description="Sema domain-containing protein" evidence="13">
    <location>
        <begin position="39"/>
        <end position="1899"/>
    </location>
</feature>
<dbReference type="InterPro" id="IPR036352">
    <property type="entry name" value="Semap_dom_sf"/>
</dbReference>
<evidence type="ECO:0000256" key="13">
    <source>
        <dbReference type="SAM" id="SignalP"/>
    </source>
</evidence>
<evidence type="ECO:0000313" key="15">
    <source>
        <dbReference type="EnsemblMetazoa" id="XP_038054424.1"/>
    </source>
</evidence>
<keyword evidence="16" id="KW-1185">Reference proteome</keyword>
<dbReference type="SUPFAM" id="SSF81296">
    <property type="entry name" value="E set domains"/>
    <property type="match status" value="3"/>
</dbReference>
<dbReference type="GeneID" id="119726697"/>
<dbReference type="InterPro" id="IPR041019">
    <property type="entry name" value="TIG1_plexin"/>
</dbReference>
<dbReference type="InterPro" id="IPR013783">
    <property type="entry name" value="Ig-like_fold"/>
</dbReference>
<name>A0A913ZSN9_PATMI</name>
<reference evidence="15" key="1">
    <citation type="submission" date="2022-11" db="UniProtKB">
        <authorList>
            <consortium name="EnsemblMetazoa"/>
        </authorList>
    </citation>
    <scope>IDENTIFICATION</scope>
</reference>
<dbReference type="CDD" id="cd11236">
    <property type="entry name" value="Sema_plexin_like"/>
    <property type="match status" value="1"/>
</dbReference>
<evidence type="ECO:0000256" key="12">
    <source>
        <dbReference type="SAM" id="Phobius"/>
    </source>
</evidence>
<dbReference type="Pfam" id="PF20170">
    <property type="entry name" value="Plexin_RBD"/>
    <property type="match status" value="1"/>
</dbReference>
<evidence type="ECO:0000256" key="4">
    <source>
        <dbReference type="ARBA" id="ARBA00022692"/>
    </source>
</evidence>
<dbReference type="CDD" id="cd01179">
    <property type="entry name" value="IPT_plexin_repeat2"/>
    <property type="match status" value="1"/>
</dbReference>
<organism evidence="15 16">
    <name type="scientific">Patiria miniata</name>
    <name type="common">Bat star</name>
    <name type="synonym">Asterina miniata</name>
    <dbReference type="NCBI Taxonomy" id="46514"/>
    <lineage>
        <taxon>Eukaryota</taxon>
        <taxon>Metazoa</taxon>
        <taxon>Echinodermata</taxon>
        <taxon>Eleutherozoa</taxon>
        <taxon>Asterozoa</taxon>
        <taxon>Asteroidea</taxon>
        <taxon>Valvatacea</taxon>
        <taxon>Valvatida</taxon>
        <taxon>Asterinidae</taxon>
        <taxon>Patiria</taxon>
    </lineage>
</organism>
<dbReference type="GO" id="GO:0017154">
    <property type="term" value="F:semaphorin receptor activity"/>
    <property type="evidence" value="ECO:0007669"/>
    <property type="project" value="InterPro"/>
</dbReference>
<evidence type="ECO:0000256" key="9">
    <source>
        <dbReference type="ARBA" id="ARBA00023157"/>
    </source>
</evidence>
<keyword evidence="10" id="KW-0325">Glycoprotein</keyword>
<dbReference type="InterPro" id="IPR001627">
    <property type="entry name" value="Semap_dom"/>
</dbReference>
<dbReference type="GO" id="GO:0030334">
    <property type="term" value="P:regulation of cell migration"/>
    <property type="evidence" value="ECO:0007669"/>
    <property type="project" value="TreeGrafter"/>
</dbReference>
<evidence type="ECO:0000259" key="14">
    <source>
        <dbReference type="PROSITE" id="PS51004"/>
    </source>
</evidence>
<dbReference type="EnsemblMetazoa" id="XM_038198496.1">
    <property type="protein sequence ID" value="XP_038054424.1"/>
    <property type="gene ID" value="LOC119726697"/>
</dbReference>
<feature type="signal peptide" evidence="13">
    <location>
        <begin position="1"/>
        <end position="38"/>
    </location>
</feature>
<feature type="transmembrane region" description="Helical" evidence="12">
    <location>
        <begin position="1260"/>
        <end position="1283"/>
    </location>
</feature>
<evidence type="ECO:0000256" key="8">
    <source>
        <dbReference type="ARBA" id="ARBA00023136"/>
    </source>
</evidence>
<dbReference type="SUPFAM" id="SSF103575">
    <property type="entry name" value="Plexin repeat"/>
    <property type="match status" value="1"/>
</dbReference>
<dbReference type="OrthoDB" id="125363at2759"/>
<keyword evidence="3" id="KW-1003">Cell membrane</keyword>
<dbReference type="InterPro" id="IPR031148">
    <property type="entry name" value="Plexin"/>
</dbReference>
<dbReference type="Gene3D" id="3.10.20.90">
    <property type="entry name" value="Phosphatidylinositol 3-kinase Catalytic Subunit, Chain A, domain 1"/>
    <property type="match status" value="1"/>
</dbReference>
<keyword evidence="9" id="KW-1015">Disulfide bond</keyword>
<dbReference type="Pfam" id="PF01833">
    <property type="entry name" value="TIG"/>
    <property type="match status" value="2"/>
</dbReference>